<dbReference type="Gene3D" id="3.80.10.10">
    <property type="entry name" value="Ribonuclease Inhibitor"/>
    <property type="match status" value="1"/>
</dbReference>
<dbReference type="AlphaFoldDB" id="A0A914UND1"/>
<dbReference type="SUPFAM" id="SSF52058">
    <property type="entry name" value="L domain-like"/>
    <property type="match status" value="1"/>
</dbReference>
<dbReference type="PANTHER" id="PTHR10947">
    <property type="entry name" value="PHENYLALANYL-TRNA SYNTHETASE BETA CHAIN AND LEUCINE-RICH REPEAT-CONTAINING PROTEIN 47"/>
    <property type="match status" value="1"/>
</dbReference>
<name>A0A914UND1_9BILA</name>
<dbReference type="InterPro" id="IPR045060">
    <property type="entry name" value="Phe-tRNA-ligase_IIc_bsu"/>
</dbReference>
<evidence type="ECO:0000256" key="1">
    <source>
        <dbReference type="ARBA" id="ARBA00022614"/>
    </source>
</evidence>
<organism evidence="4 5">
    <name type="scientific">Plectus sambesii</name>
    <dbReference type="NCBI Taxonomy" id="2011161"/>
    <lineage>
        <taxon>Eukaryota</taxon>
        <taxon>Metazoa</taxon>
        <taxon>Ecdysozoa</taxon>
        <taxon>Nematoda</taxon>
        <taxon>Chromadorea</taxon>
        <taxon>Plectida</taxon>
        <taxon>Plectina</taxon>
        <taxon>Plectoidea</taxon>
        <taxon>Plectidae</taxon>
        <taxon>Plectus</taxon>
    </lineage>
</organism>
<sequence>MSWPEIDRVRKERRCELVLTGAELAKRQPSINDEAVQSQLCASSSTVNFLEITHLQLTSLTDSVGRLTNLARLVLHSNKLQSLPAEIGQLTNLKFFDVSHNQLSALPAEMARLEALTSLNASDNCLTNEGLPDFATMVNLVDVDLGINKLTEVPSSLLKSSSKLLTLVLSKNEIASLPTAIDALCATLKTLDLAENAIQEVPIEVTVCLKLKELRLNDNPLKDRRLGKLIGDSHHKISSVFEYLKKNTAKPAADSSASENAKQKKKKSNKESDGTQAETGADTITITVPSAEKALKVTRTEAVESVRPHLACCIVRDIHFVKADGHFKKFLNIQNKMHDAENLCRHRTAAAIATHDLSKIVGPLNYTAKAPEELLITPLRSATEVTAKDLIANLVAEADVIRKKEKRNNYSGVYKYLNLVKDLTKYPCLVDAQGKTISLAPVTNSDLTKMTESTVDLLLEVSSPESQNTCRRVLDKLLIEMLALGLGGTDETGRKHLQVEQVKVTTEREELRVAYPDRLDLDLKDIEVVREFVK</sequence>
<dbReference type="Proteomes" id="UP000887566">
    <property type="component" value="Unplaced"/>
</dbReference>
<evidence type="ECO:0000256" key="2">
    <source>
        <dbReference type="ARBA" id="ARBA00022737"/>
    </source>
</evidence>
<keyword evidence="4" id="KW-1185">Reference proteome</keyword>
<dbReference type="SMART" id="SM00369">
    <property type="entry name" value="LRR_TYP"/>
    <property type="match status" value="5"/>
</dbReference>
<dbReference type="Pfam" id="PF13855">
    <property type="entry name" value="LRR_8"/>
    <property type="match status" value="1"/>
</dbReference>
<keyword evidence="2" id="KW-0677">Repeat</keyword>
<dbReference type="InterPro" id="IPR003591">
    <property type="entry name" value="Leu-rich_rpt_typical-subtyp"/>
</dbReference>
<evidence type="ECO:0000313" key="5">
    <source>
        <dbReference type="WBParaSite" id="PSAMB.scaffold10size141368.g31.t1"/>
    </source>
</evidence>
<protein>
    <submittedName>
        <fullName evidence="5">B3/B4 tRNA-binding domain-containing protein</fullName>
    </submittedName>
</protein>
<proteinExistence type="predicted"/>
<dbReference type="PANTHER" id="PTHR10947:SF3">
    <property type="entry name" value="LEUCINE-RICH REPEAT-CONTAINING PROTEIN 47"/>
    <property type="match status" value="1"/>
</dbReference>
<reference evidence="5" key="1">
    <citation type="submission" date="2022-11" db="UniProtKB">
        <authorList>
            <consortium name="WormBaseParasite"/>
        </authorList>
    </citation>
    <scope>IDENTIFICATION</scope>
</reference>
<dbReference type="InterPro" id="IPR001611">
    <property type="entry name" value="Leu-rich_rpt"/>
</dbReference>
<dbReference type="GO" id="GO:0004826">
    <property type="term" value="F:phenylalanine-tRNA ligase activity"/>
    <property type="evidence" value="ECO:0007669"/>
    <property type="project" value="InterPro"/>
</dbReference>
<dbReference type="Gene3D" id="3.50.40.10">
    <property type="entry name" value="Phenylalanyl-trna Synthetase, Chain B, domain 3"/>
    <property type="match status" value="1"/>
</dbReference>
<evidence type="ECO:0000313" key="4">
    <source>
        <dbReference type="Proteomes" id="UP000887566"/>
    </source>
</evidence>
<evidence type="ECO:0000256" key="3">
    <source>
        <dbReference type="SAM" id="MobiDB-lite"/>
    </source>
</evidence>
<accession>A0A914UND1</accession>
<keyword evidence="1" id="KW-0433">Leucine-rich repeat</keyword>
<feature type="compositionally biased region" description="Polar residues" evidence="3">
    <location>
        <begin position="274"/>
        <end position="283"/>
    </location>
</feature>
<dbReference type="InterPro" id="IPR032675">
    <property type="entry name" value="LRR_dom_sf"/>
</dbReference>
<dbReference type="GO" id="GO:0006432">
    <property type="term" value="P:phenylalanyl-tRNA aminoacylation"/>
    <property type="evidence" value="ECO:0007669"/>
    <property type="project" value="InterPro"/>
</dbReference>
<dbReference type="WBParaSite" id="PSAMB.scaffold10size141368.g31.t1">
    <property type="protein sequence ID" value="PSAMB.scaffold10size141368.g31.t1"/>
    <property type="gene ID" value="PSAMB.scaffold10size141368.g31"/>
</dbReference>
<feature type="region of interest" description="Disordered" evidence="3">
    <location>
        <begin position="251"/>
        <end position="283"/>
    </location>
</feature>
<dbReference type="InterPro" id="IPR020825">
    <property type="entry name" value="Phe-tRNA_synthase-like_B3/B4"/>
</dbReference>